<dbReference type="EMBL" id="LT629688">
    <property type="protein sequence ID" value="SDE13394.1"/>
    <property type="molecule type" value="Genomic_DNA"/>
</dbReference>
<dbReference type="AlphaFoldDB" id="A0A1G7AEP3"/>
<accession>A0A1G7AEP3</accession>
<dbReference type="STRING" id="675864.SAMN04489747_2595"/>
<organism evidence="1 2">
    <name type="scientific">Auraticoccus monumenti</name>
    <dbReference type="NCBI Taxonomy" id="675864"/>
    <lineage>
        <taxon>Bacteria</taxon>
        <taxon>Bacillati</taxon>
        <taxon>Actinomycetota</taxon>
        <taxon>Actinomycetes</taxon>
        <taxon>Propionibacteriales</taxon>
        <taxon>Propionibacteriaceae</taxon>
        <taxon>Auraticoccus</taxon>
    </lineage>
</organism>
<reference evidence="1 2" key="1">
    <citation type="submission" date="2016-10" db="EMBL/GenBank/DDBJ databases">
        <authorList>
            <person name="de Groot N.N."/>
        </authorList>
    </citation>
    <scope>NUCLEOTIDE SEQUENCE [LARGE SCALE GENOMIC DNA]</scope>
    <source>
        <strain evidence="1 2">MON 2.2</strain>
    </source>
</reference>
<sequence length="108" mass="11595">MAVSAASGAAPEEVFVARRELDGPLTEEEVLSALRAQAVTWSGSPRTILLGTEVSAVEGDRTSGGRWQVRARFVREPPPRPPEPAVVRAADWLGFTAPLPRSHAPRDV</sequence>
<proteinExistence type="predicted"/>
<name>A0A1G7AEP3_9ACTN</name>
<evidence type="ECO:0000313" key="2">
    <source>
        <dbReference type="Proteomes" id="UP000198546"/>
    </source>
</evidence>
<dbReference type="Proteomes" id="UP000198546">
    <property type="component" value="Chromosome i"/>
</dbReference>
<evidence type="ECO:0000313" key="1">
    <source>
        <dbReference type="EMBL" id="SDE13394.1"/>
    </source>
</evidence>
<keyword evidence="2" id="KW-1185">Reference proteome</keyword>
<gene>
    <name evidence="1" type="ORF">SAMN04489747_2595</name>
</gene>
<protein>
    <submittedName>
        <fullName evidence="1">Uncharacterized protein</fullName>
    </submittedName>
</protein>
<dbReference type="RefSeq" id="WP_090594134.1">
    <property type="nucleotide sequence ID" value="NZ_LT629688.1"/>
</dbReference>